<evidence type="ECO:0000313" key="2">
    <source>
        <dbReference type="EMBL" id="CAJ1943549.1"/>
    </source>
</evidence>
<feature type="compositionally biased region" description="Low complexity" evidence="1">
    <location>
        <begin position="7"/>
        <end position="28"/>
    </location>
</feature>
<organism evidence="2 3">
    <name type="scientific">Cylindrotheca closterium</name>
    <dbReference type="NCBI Taxonomy" id="2856"/>
    <lineage>
        <taxon>Eukaryota</taxon>
        <taxon>Sar</taxon>
        <taxon>Stramenopiles</taxon>
        <taxon>Ochrophyta</taxon>
        <taxon>Bacillariophyta</taxon>
        <taxon>Bacillariophyceae</taxon>
        <taxon>Bacillariophycidae</taxon>
        <taxon>Bacillariales</taxon>
        <taxon>Bacillariaceae</taxon>
        <taxon>Cylindrotheca</taxon>
    </lineage>
</organism>
<accession>A0AAD2CSP0</accession>
<comment type="caution">
    <text evidence="2">The sequence shown here is derived from an EMBL/GenBank/DDBJ whole genome shotgun (WGS) entry which is preliminary data.</text>
</comment>
<reference evidence="2" key="1">
    <citation type="submission" date="2023-08" db="EMBL/GenBank/DDBJ databases">
        <authorList>
            <person name="Audoor S."/>
            <person name="Bilcke G."/>
        </authorList>
    </citation>
    <scope>NUCLEOTIDE SEQUENCE</scope>
</reference>
<sequence>MQSLTDSPNLSIIGSSTSSSNRISPTNNDSLNQPEGTGIQWNRLLISPQDLGRLDYFSDSWLMNRESFLQINVDTIETVEDACFQVIDDETVSMQHQEDAKDSNGRQQQQQQQHQTTRNKMFVDWTNFSVEHLSKWWKNLQALSHSNPGMADQVVRILKTYLHKVRYNTAKIKPANQQKVAIGMIAFQSYESPPSVGLERGHQLTAHSLAATIGSLLQVGMFGHIVVGGYKHPSDSDRVKEAFTILEGIFLDNDSGGNSHFKNPLSLAIGDTQVAYVQLEESWVQTKRVTANIPRGVLLGMQKALQNEFPPQEQAKWIGSSTARQWQYFYLTEPDSILNTKPKILPLLRSGLDQGWIFFPHRWQPIPHQADLPNHHDSFLSPSRYIPNTVAPFSNVTNIQSPWNDNNNSDHIETSDDVVLHCCDDGMDKPGRTEAFGTKMKPCGKWWWACGFSSLNQPGAALMPNEVLELHKRLIPYPMMRLQGGTSFIVAASEMGRRCLPSKRPCAV</sequence>
<feature type="region of interest" description="Disordered" evidence="1">
    <location>
        <begin position="94"/>
        <end position="117"/>
    </location>
</feature>
<evidence type="ECO:0000256" key="1">
    <source>
        <dbReference type="SAM" id="MobiDB-lite"/>
    </source>
</evidence>
<gene>
    <name evidence="2" type="ORF">CYCCA115_LOCUS8497</name>
</gene>
<feature type="region of interest" description="Disordered" evidence="1">
    <location>
        <begin position="1"/>
        <end position="35"/>
    </location>
</feature>
<keyword evidence="3" id="KW-1185">Reference proteome</keyword>
<name>A0AAD2CSP0_9STRA</name>
<dbReference type="AlphaFoldDB" id="A0AAD2CSP0"/>
<proteinExistence type="predicted"/>
<protein>
    <submittedName>
        <fullName evidence="2">Uncharacterized protein</fullName>
    </submittedName>
</protein>
<evidence type="ECO:0000313" key="3">
    <source>
        <dbReference type="Proteomes" id="UP001295423"/>
    </source>
</evidence>
<dbReference type="Proteomes" id="UP001295423">
    <property type="component" value="Unassembled WGS sequence"/>
</dbReference>
<dbReference type="EMBL" id="CAKOGP040001113">
    <property type="protein sequence ID" value="CAJ1943549.1"/>
    <property type="molecule type" value="Genomic_DNA"/>
</dbReference>